<proteinExistence type="predicted"/>
<organism evidence="2">
    <name type="scientific">Aeromonas caviae</name>
    <name type="common">Aeromonas punctata</name>
    <dbReference type="NCBI Taxonomy" id="648"/>
    <lineage>
        <taxon>Bacteria</taxon>
        <taxon>Pseudomonadati</taxon>
        <taxon>Pseudomonadota</taxon>
        <taxon>Gammaproteobacteria</taxon>
        <taxon>Aeromonadales</taxon>
        <taxon>Aeromonadaceae</taxon>
        <taxon>Aeromonas</taxon>
    </lineage>
</organism>
<dbReference type="AlphaFoldDB" id="A0A6M4NPR2"/>
<evidence type="ECO:0000313" key="2">
    <source>
        <dbReference type="EMBL" id="QJR99840.1"/>
    </source>
</evidence>
<feature type="compositionally biased region" description="Basic and acidic residues" evidence="1">
    <location>
        <begin position="61"/>
        <end position="74"/>
    </location>
</feature>
<dbReference type="EMBL" id="MN629346">
    <property type="protein sequence ID" value="QJR99840.1"/>
    <property type="molecule type" value="Genomic_DNA"/>
</dbReference>
<geneLocation type="plasmid" evidence="2">
    <name>p717068-IMP</name>
</geneLocation>
<accession>A0A6M4NPR2</accession>
<name>A0A6M4NPR2_AERCA</name>
<dbReference type="RefSeq" id="WP_181715848.1">
    <property type="nucleotide sequence ID" value="NZ_CP091177.1"/>
</dbReference>
<keyword evidence="2" id="KW-0614">Plasmid</keyword>
<sequence>MTIQVKRVTLEVTPAQHRKLRDASAKFDTTQAELLGYLIDITLTNTDVVKTAVEAQVRKRKLEEERARQTEEQAKQLISTLSPETPARLLSGEADLSKL</sequence>
<feature type="region of interest" description="Disordered" evidence="1">
    <location>
        <begin position="59"/>
        <end position="99"/>
    </location>
</feature>
<reference evidence="2" key="1">
    <citation type="submission" date="2019-10" db="EMBL/GenBank/DDBJ databases">
        <authorList>
            <person name="Zhou D."/>
            <person name="Cheng Q."/>
        </authorList>
    </citation>
    <scope>NUCLEOTIDE SEQUENCE</scope>
    <source>
        <strain evidence="2">1507-17068</strain>
        <plasmid evidence="2">p717068-IMP</plasmid>
    </source>
</reference>
<evidence type="ECO:0000256" key="1">
    <source>
        <dbReference type="SAM" id="MobiDB-lite"/>
    </source>
</evidence>
<protein>
    <submittedName>
        <fullName evidence="2">Uncharacterized protein</fullName>
    </submittedName>
</protein>